<protein>
    <submittedName>
        <fullName evidence="1">Ribonuclease H-like domain-containing protein</fullName>
    </submittedName>
</protein>
<dbReference type="Proteomes" id="UP001151760">
    <property type="component" value="Unassembled WGS sequence"/>
</dbReference>
<reference evidence="1" key="1">
    <citation type="journal article" date="2022" name="Int. J. Mol. Sci.">
        <title>Draft Genome of Tanacetum Coccineum: Genomic Comparison of Closely Related Tanacetum-Family Plants.</title>
        <authorList>
            <person name="Yamashiro T."/>
            <person name="Shiraishi A."/>
            <person name="Nakayama K."/>
            <person name="Satake H."/>
        </authorList>
    </citation>
    <scope>NUCLEOTIDE SEQUENCE</scope>
</reference>
<sequence>MHDIGAYTESKLRADGSLVSDPTLYRSLARALQYLIFTRPDLSYAVPQMLIGQAAQLLAVLQVIVFSLETLYCLGHLRGRRLCLILVSRGVANAVAETSWLHNLLRELHSPLHSATIVYCDNVYTIGKVRVLHVSSRYQYADIFTNGLPTALFDEFRTSLSIFVLPLQLREAISGLVLHVYHSLY</sequence>
<proteinExistence type="predicted"/>
<accession>A0ABQ5GXW8</accession>
<evidence type="ECO:0000313" key="1">
    <source>
        <dbReference type="EMBL" id="GJT80481.1"/>
    </source>
</evidence>
<gene>
    <name evidence="1" type="ORF">Tco_1054823</name>
</gene>
<keyword evidence="2" id="KW-1185">Reference proteome</keyword>
<comment type="caution">
    <text evidence="1">The sequence shown here is derived from an EMBL/GenBank/DDBJ whole genome shotgun (WGS) entry which is preliminary data.</text>
</comment>
<dbReference type="EMBL" id="BQNB010018995">
    <property type="protein sequence ID" value="GJT80481.1"/>
    <property type="molecule type" value="Genomic_DNA"/>
</dbReference>
<reference evidence="1" key="2">
    <citation type="submission" date="2022-01" db="EMBL/GenBank/DDBJ databases">
        <authorList>
            <person name="Yamashiro T."/>
            <person name="Shiraishi A."/>
            <person name="Satake H."/>
            <person name="Nakayama K."/>
        </authorList>
    </citation>
    <scope>NUCLEOTIDE SEQUENCE</scope>
</reference>
<organism evidence="1 2">
    <name type="scientific">Tanacetum coccineum</name>
    <dbReference type="NCBI Taxonomy" id="301880"/>
    <lineage>
        <taxon>Eukaryota</taxon>
        <taxon>Viridiplantae</taxon>
        <taxon>Streptophyta</taxon>
        <taxon>Embryophyta</taxon>
        <taxon>Tracheophyta</taxon>
        <taxon>Spermatophyta</taxon>
        <taxon>Magnoliopsida</taxon>
        <taxon>eudicotyledons</taxon>
        <taxon>Gunneridae</taxon>
        <taxon>Pentapetalae</taxon>
        <taxon>asterids</taxon>
        <taxon>campanulids</taxon>
        <taxon>Asterales</taxon>
        <taxon>Asteraceae</taxon>
        <taxon>Asteroideae</taxon>
        <taxon>Anthemideae</taxon>
        <taxon>Anthemidinae</taxon>
        <taxon>Tanacetum</taxon>
    </lineage>
</organism>
<name>A0ABQ5GXW8_9ASTR</name>
<evidence type="ECO:0000313" key="2">
    <source>
        <dbReference type="Proteomes" id="UP001151760"/>
    </source>
</evidence>